<gene>
    <name evidence="1" type="ORF">GCM10011610_56940</name>
</gene>
<dbReference type="Proteomes" id="UP000658127">
    <property type="component" value="Unassembled WGS sequence"/>
</dbReference>
<proteinExistence type="predicted"/>
<sequence>MGSAVNVRPEDLVTLADRCIDLALGLTSAVSESAGGLTVAAGDAGNTGGGFSITAAHGPCVEAAHEAIESLAAVLEADAEALMLSAFAFSDTDEAAARAIIGGASAPPGTVPTPGTPATPR</sequence>
<protein>
    <submittedName>
        <fullName evidence="1">Uncharacterized protein</fullName>
    </submittedName>
</protein>
<dbReference type="Pfam" id="PF10824">
    <property type="entry name" value="T7SS_ESX_EspC"/>
    <property type="match status" value="1"/>
</dbReference>
<dbReference type="EMBL" id="BMNE01000008">
    <property type="protein sequence ID" value="GGN94227.1"/>
    <property type="molecule type" value="Genomic_DNA"/>
</dbReference>
<name>A0ABQ2KVS1_9NOCA</name>
<organism evidence="1 2">
    <name type="scientific">Nocardia rhizosphaerihabitans</name>
    <dbReference type="NCBI Taxonomy" id="1691570"/>
    <lineage>
        <taxon>Bacteria</taxon>
        <taxon>Bacillati</taxon>
        <taxon>Actinomycetota</taxon>
        <taxon>Actinomycetes</taxon>
        <taxon>Mycobacteriales</taxon>
        <taxon>Nocardiaceae</taxon>
        <taxon>Nocardia</taxon>
    </lineage>
</organism>
<evidence type="ECO:0000313" key="2">
    <source>
        <dbReference type="Proteomes" id="UP000658127"/>
    </source>
</evidence>
<dbReference type="InterPro" id="IPR022536">
    <property type="entry name" value="EspC"/>
</dbReference>
<evidence type="ECO:0000313" key="1">
    <source>
        <dbReference type="EMBL" id="GGN94227.1"/>
    </source>
</evidence>
<comment type="caution">
    <text evidence="1">The sequence shown here is derived from an EMBL/GenBank/DDBJ whole genome shotgun (WGS) entry which is preliminary data.</text>
</comment>
<reference evidence="2" key="1">
    <citation type="journal article" date="2019" name="Int. J. Syst. Evol. Microbiol.">
        <title>The Global Catalogue of Microorganisms (GCM) 10K type strain sequencing project: providing services to taxonomists for standard genome sequencing and annotation.</title>
        <authorList>
            <consortium name="The Broad Institute Genomics Platform"/>
            <consortium name="The Broad Institute Genome Sequencing Center for Infectious Disease"/>
            <person name="Wu L."/>
            <person name="Ma J."/>
        </authorList>
    </citation>
    <scope>NUCLEOTIDE SEQUENCE [LARGE SCALE GENOMIC DNA]</scope>
    <source>
        <strain evidence="2">CGMCC 4.7329</strain>
    </source>
</reference>
<accession>A0ABQ2KVS1</accession>
<keyword evidence="2" id="KW-1185">Reference proteome</keyword>